<proteinExistence type="predicted"/>
<sequence>MSYQEGTEAMKTPGSPASSQPATPGLPIQLLPDRPELVVSTNQDPSNSTTPLEPLSPASPTYSEPYSPGFTTHSRPETSGQPKTSRSDLEPKPARCFTRSTVFSIEREAYNYTSLDAALIQMFRAPSDLDLDNAEALEYTLSTEPVGRRSAEVHDPSFDTVSGVALKTAIDNIVNESIANGKTDNWLECAEFGGFWSEETAESDSKVEPSEKVKIRVV</sequence>
<protein>
    <submittedName>
        <fullName evidence="2">Uncharacterized protein</fullName>
    </submittedName>
</protein>
<dbReference type="Proteomes" id="UP000275078">
    <property type="component" value="Unassembled WGS sequence"/>
</dbReference>
<evidence type="ECO:0000256" key="1">
    <source>
        <dbReference type="SAM" id="MobiDB-lite"/>
    </source>
</evidence>
<keyword evidence="3" id="KW-1185">Reference proteome</keyword>
<dbReference type="EMBL" id="ML119695">
    <property type="protein sequence ID" value="RPA79738.1"/>
    <property type="molecule type" value="Genomic_DNA"/>
</dbReference>
<evidence type="ECO:0000313" key="3">
    <source>
        <dbReference type="Proteomes" id="UP000275078"/>
    </source>
</evidence>
<organism evidence="2 3">
    <name type="scientific">Ascobolus immersus RN42</name>
    <dbReference type="NCBI Taxonomy" id="1160509"/>
    <lineage>
        <taxon>Eukaryota</taxon>
        <taxon>Fungi</taxon>
        <taxon>Dikarya</taxon>
        <taxon>Ascomycota</taxon>
        <taxon>Pezizomycotina</taxon>
        <taxon>Pezizomycetes</taxon>
        <taxon>Pezizales</taxon>
        <taxon>Ascobolaceae</taxon>
        <taxon>Ascobolus</taxon>
    </lineage>
</organism>
<dbReference type="AlphaFoldDB" id="A0A3N4I4W5"/>
<evidence type="ECO:0000313" key="2">
    <source>
        <dbReference type="EMBL" id="RPA79738.1"/>
    </source>
</evidence>
<name>A0A3N4I4W5_ASCIM</name>
<feature type="region of interest" description="Disordered" evidence="1">
    <location>
        <begin position="1"/>
        <end position="93"/>
    </location>
</feature>
<gene>
    <name evidence="2" type="ORF">BJ508DRAFT_137995</name>
</gene>
<reference evidence="2 3" key="1">
    <citation type="journal article" date="2018" name="Nat. Ecol. Evol.">
        <title>Pezizomycetes genomes reveal the molecular basis of ectomycorrhizal truffle lifestyle.</title>
        <authorList>
            <person name="Murat C."/>
            <person name="Payen T."/>
            <person name="Noel B."/>
            <person name="Kuo A."/>
            <person name="Morin E."/>
            <person name="Chen J."/>
            <person name="Kohler A."/>
            <person name="Krizsan K."/>
            <person name="Balestrini R."/>
            <person name="Da Silva C."/>
            <person name="Montanini B."/>
            <person name="Hainaut M."/>
            <person name="Levati E."/>
            <person name="Barry K.W."/>
            <person name="Belfiori B."/>
            <person name="Cichocki N."/>
            <person name="Clum A."/>
            <person name="Dockter R.B."/>
            <person name="Fauchery L."/>
            <person name="Guy J."/>
            <person name="Iotti M."/>
            <person name="Le Tacon F."/>
            <person name="Lindquist E.A."/>
            <person name="Lipzen A."/>
            <person name="Malagnac F."/>
            <person name="Mello A."/>
            <person name="Molinier V."/>
            <person name="Miyauchi S."/>
            <person name="Poulain J."/>
            <person name="Riccioni C."/>
            <person name="Rubini A."/>
            <person name="Sitrit Y."/>
            <person name="Splivallo R."/>
            <person name="Traeger S."/>
            <person name="Wang M."/>
            <person name="Zifcakova L."/>
            <person name="Wipf D."/>
            <person name="Zambonelli A."/>
            <person name="Paolocci F."/>
            <person name="Nowrousian M."/>
            <person name="Ottonello S."/>
            <person name="Baldrian P."/>
            <person name="Spatafora J.W."/>
            <person name="Henrissat B."/>
            <person name="Nagy L.G."/>
            <person name="Aury J.M."/>
            <person name="Wincker P."/>
            <person name="Grigoriev I.V."/>
            <person name="Bonfante P."/>
            <person name="Martin F.M."/>
        </authorList>
    </citation>
    <scope>NUCLEOTIDE SEQUENCE [LARGE SCALE GENOMIC DNA]</scope>
    <source>
        <strain evidence="2 3">RN42</strain>
    </source>
</reference>
<accession>A0A3N4I4W5</accession>
<feature type="compositionally biased region" description="Polar residues" evidence="1">
    <location>
        <begin position="58"/>
        <end position="84"/>
    </location>
</feature>
<feature type="compositionally biased region" description="Polar residues" evidence="1">
    <location>
        <begin position="39"/>
        <end position="51"/>
    </location>
</feature>